<feature type="region of interest" description="Disordered" evidence="8">
    <location>
        <begin position="31"/>
        <end position="80"/>
    </location>
</feature>
<keyword evidence="10" id="KW-0732">Signal</keyword>
<dbReference type="GO" id="GO:0006888">
    <property type="term" value="P:endoplasmic reticulum to Golgi vesicle-mediated transport"/>
    <property type="evidence" value="ECO:0000318"/>
    <property type="project" value="GO_Central"/>
</dbReference>
<keyword evidence="4" id="KW-0653">Protein transport</keyword>
<gene>
    <name evidence="11" type="ORF">MONBRDRAFT_10660</name>
</gene>
<feature type="chain" id="PRO_5002742747" description="Immediate early response 3-interacting protein 1" evidence="10">
    <location>
        <begin position="24"/>
        <end position="120"/>
    </location>
</feature>
<dbReference type="PANTHER" id="PTHR15858">
    <property type="entry name" value="IMMEDIATE EARLY RESPONSE 3-INTERACTING PROTEIN 1"/>
    <property type="match status" value="1"/>
</dbReference>
<evidence type="ECO:0000256" key="8">
    <source>
        <dbReference type="SAM" id="MobiDB-lite"/>
    </source>
</evidence>
<dbReference type="Proteomes" id="UP000001357">
    <property type="component" value="Unassembled WGS sequence"/>
</dbReference>
<dbReference type="GO" id="GO:0030134">
    <property type="term" value="C:COPII-coated ER to Golgi transport vesicle"/>
    <property type="evidence" value="ECO:0000318"/>
    <property type="project" value="GO_Central"/>
</dbReference>
<dbReference type="Pfam" id="PF08571">
    <property type="entry name" value="Yos1"/>
    <property type="match status" value="1"/>
</dbReference>
<evidence type="ECO:0000256" key="3">
    <source>
        <dbReference type="ARBA" id="ARBA00022692"/>
    </source>
</evidence>
<name>A9V6V1_MONBE</name>
<keyword evidence="3 9" id="KW-0812">Transmembrane</keyword>
<evidence type="ECO:0008006" key="13">
    <source>
        <dbReference type="Google" id="ProtNLM"/>
    </source>
</evidence>
<dbReference type="KEGG" id="mbr:MONBRDRAFT_10660"/>
<dbReference type="AlphaFoldDB" id="A9V6V1"/>
<comment type="subcellular location">
    <subcellularLocation>
        <location evidence="1">Membrane</location>
    </subcellularLocation>
</comment>
<keyword evidence="12" id="KW-1185">Reference proteome</keyword>
<feature type="compositionally biased region" description="Low complexity" evidence="8">
    <location>
        <begin position="60"/>
        <end position="70"/>
    </location>
</feature>
<proteinExistence type="inferred from homology"/>
<evidence type="ECO:0000313" key="11">
    <source>
        <dbReference type="EMBL" id="EDQ86607.1"/>
    </source>
</evidence>
<keyword evidence="5 9" id="KW-1133">Transmembrane helix</keyword>
<dbReference type="GO" id="GO:0005789">
    <property type="term" value="C:endoplasmic reticulum membrane"/>
    <property type="evidence" value="ECO:0000318"/>
    <property type="project" value="GO_Central"/>
</dbReference>
<dbReference type="GO" id="GO:0000139">
    <property type="term" value="C:Golgi membrane"/>
    <property type="evidence" value="ECO:0000318"/>
    <property type="project" value="GO_Central"/>
</dbReference>
<dbReference type="EMBL" id="CH991564">
    <property type="protein sequence ID" value="EDQ86607.1"/>
    <property type="molecule type" value="Genomic_DNA"/>
</dbReference>
<dbReference type="OMA" id="TMINAVR"/>
<sequence length="120" mass="12697">MTFSLGHLLEAALLFINAVAVLQDYSPNLKPGGPPVPRFLTTSTLLKPTSPPPSSRRPRSGSSCSPCRSRAQTGTVGLTTADDHSVKGKIVTMINAVRTLMRVPLIAVNAVMIVYLLLAG</sequence>
<dbReference type="GO" id="GO:0015031">
    <property type="term" value="P:protein transport"/>
    <property type="evidence" value="ECO:0007669"/>
    <property type="project" value="UniProtKB-KW"/>
</dbReference>
<dbReference type="InParanoid" id="A9V6V1"/>
<comment type="similarity">
    <text evidence="7">Belongs to the YOS1 family.</text>
</comment>
<protein>
    <recommendedName>
        <fullName evidence="13">Immediate early response 3-interacting protein 1</fullName>
    </recommendedName>
</protein>
<dbReference type="PANTHER" id="PTHR15858:SF0">
    <property type="entry name" value="IMMEDIATE EARLY RESPONSE 3-INTERACTING PROTEIN 1"/>
    <property type="match status" value="1"/>
</dbReference>
<organism evidence="11 12">
    <name type="scientific">Monosiga brevicollis</name>
    <name type="common">Choanoflagellate</name>
    <dbReference type="NCBI Taxonomy" id="81824"/>
    <lineage>
        <taxon>Eukaryota</taxon>
        <taxon>Choanoflagellata</taxon>
        <taxon>Craspedida</taxon>
        <taxon>Salpingoecidae</taxon>
        <taxon>Monosiga</taxon>
    </lineage>
</organism>
<evidence type="ECO:0000256" key="9">
    <source>
        <dbReference type="SAM" id="Phobius"/>
    </source>
</evidence>
<evidence type="ECO:0000256" key="4">
    <source>
        <dbReference type="ARBA" id="ARBA00022927"/>
    </source>
</evidence>
<dbReference type="FunCoup" id="A9V6V1">
    <property type="interactions" value="764"/>
</dbReference>
<accession>A9V6V1</accession>
<reference evidence="11 12" key="1">
    <citation type="journal article" date="2008" name="Nature">
        <title>The genome of the choanoflagellate Monosiga brevicollis and the origin of metazoans.</title>
        <authorList>
            <consortium name="JGI Sequencing"/>
            <person name="King N."/>
            <person name="Westbrook M.J."/>
            <person name="Young S.L."/>
            <person name="Kuo A."/>
            <person name="Abedin M."/>
            <person name="Chapman J."/>
            <person name="Fairclough S."/>
            <person name="Hellsten U."/>
            <person name="Isogai Y."/>
            <person name="Letunic I."/>
            <person name="Marr M."/>
            <person name="Pincus D."/>
            <person name="Putnam N."/>
            <person name="Rokas A."/>
            <person name="Wright K.J."/>
            <person name="Zuzow R."/>
            <person name="Dirks W."/>
            <person name="Good M."/>
            <person name="Goodstein D."/>
            <person name="Lemons D."/>
            <person name="Li W."/>
            <person name="Lyons J.B."/>
            <person name="Morris A."/>
            <person name="Nichols S."/>
            <person name="Richter D.J."/>
            <person name="Salamov A."/>
            <person name="Bork P."/>
            <person name="Lim W.A."/>
            <person name="Manning G."/>
            <person name="Miller W.T."/>
            <person name="McGinnis W."/>
            <person name="Shapiro H."/>
            <person name="Tjian R."/>
            <person name="Grigoriev I.V."/>
            <person name="Rokhsar D."/>
        </authorList>
    </citation>
    <scope>NUCLEOTIDE SEQUENCE [LARGE SCALE GENOMIC DNA]</scope>
    <source>
        <strain evidence="12">MX1 / ATCC 50154</strain>
    </source>
</reference>
<dbReference type="STRING" id="81824.A9V6V1"/>
<evidence type="ECO:0000256" key="1">
    <source>
        <dbReference type="ARBA" id="ARBA00004370"/>
    </source>
</evidence>
<evidence type="ECO:0000256" key="5">
    <source>
        <dbReference type="ARBA" id="ARBA00022989"/>
    </source>
</evidence>
<evidence type="ECO:0000313" key="12">
    <source>
        <dbReference type="Proteomes" id="UP000001357"/>
    </source>
</evidence>
<feature type="signal peptide" evidence="10">
    <location>
        <begin position="1"/>
        <end position="23"/>
    </location>
</feature>
<keyword evidence="2" id="KW-0813">Transport</keyword>
<dbReference type="RefSeq" id="XP_001748443.1">
    <property type="nucleotide sequence ID" value="XM_001748391.1"/>
</dbReference>
<keyword evidence="6 9" id="KW-0472">Membrane</keyword>
<evidence type="ECO:0000256" key="2">
    <source>
        <dbReference type="ARBA" id="ARBA00022448"/>
    </source>
</evidence>
<evidence type="ECO:0000256" key="10">
    <source>
        <dbReference type="SAM" id="SignalP"/>
    </source>
</evidence>
<dbReference type="InterPro" id="IPR013880">
    <property type="entry name" value="Yos1"/>
</dbReference>
<evidence type="ECO:0000256" key="7">
    <source>
        <dbReference type="ARBA" id="ARBA00024203"/>
    </source>
</evidence>
<dbReference type="GeneID" id="5893837"/>
<evidence type="ECO:0000256" key="6">
    <source>
        <dbReference type="ARBA" id="ARBA00023136"/>
    </source>
</evidence>
<feature type="transmembrane region" description="Helical" evidence="9">
    <location>
        <begin position="99"/>
        <end position="118"/>
    </location>
</feature>